<evidence type="ECO:0000313" key="4">
    <source>
        <dbReference type="Proteomes" id="UP000225277"/>
    </source>
</evidence>
<gene>
    <name evidence="3" type="ORF">RCC_10927</name>
</gene>
<evidence type="ECO:0000259" key="2">
    <source>
        <dbReference type="Pfam" id="PF00636"/>
    </source>
</evidence>
<accession>A0A2D3VRW4</accession>
<evidence type="ECO:0000313" key="3">
    <source>
        <dbReference type="EMBL" id="CZT25198.1"/>
    </source>
</evidence>
<feature type="domain" description="RNase III" evidence="2">
    <location>
        <begin position="95"/>
        <end position="185"/>
    </location>
</feature>
<dbReference type="Proteomes" id="UP000225277">
    <property type="component" value="Unassembled WGS sequence"/>
</dbReference>
<protein>
    <recommendedName>
        <fullName evidence="2">RNase III domain-containing protein</fullName>
    </recommendedName>
</protein>
<dbReference type="SUPFAM" id="SSF69065">
    <property type="entry name" value="RNase III domain-like"/>
    <property type="match status" value="1"/>
</dbReference>
<dbReference type="InterPro" id="IPR000999">
    <property type="entry name" value="RNase_III_dom"/>
</dbReference>
<dbReference type="Pfam" id="PF00636">
    <property type="entry name" value="Ribonuclease_3"/>
    <property type="match status" value="1"/>
</dbReference>
<dbReference type="InterPro" id="IPR036389">
    <property type="entry name" value="RNase_III_sf"/>
</dbReference>
<dbReference type="Gene3D" id="1.10.1520.10">
    <property type="entry name" value="Ribonuclease III domain"/>
    <property type="match status" value="1"/>
</dbReference>
<keyword evidence="4" id="KW-1185">Reference proteome</keyword>
<dbReference type="RefSeq" id="XP_023631921.1">
    <property type="nucleotide sequence ID" value="XM_023776153.1"/>
</dbReference>
<dbReference type="GO" id="GO:0004525">
    <property type="term" value="F:ribonuclease III activity"/>
    <property type="evidence" value="ECO:0007669"/>
    <property type="project" value="InterPro"/>
</dbReference>
<dbReference type="EMBL" id="FJUY01000025">
    <property type="protein sequence ID" value="CZT25198.1"/>
    <property type="molecule type" value="Genomic_DNA"/>
</dbReference>
<feature type="region of interest" description="Disordered" evidence="1">
    <location>
        <begin position="1"/>
        <end position="23"/>
    </location>
</feature>
<evidence type="ECO:0000256" key="1">
    <source>
        <dbReference type="SAM" id="MobiDB-lite"/>
    </source>
</evidence>
<dbReference type="GO" id="GO:0006396">
    <property type="term" value="P:RNA processing"/>
    <property type="evidence" value="ECO:0007669"/>
    <property type="project" value="InterPro"/>
</dbReference>
<dbReference type="AlphaFoldDB" id="A0A2D3VRW4"/>
<proteinExistence type="predicted"/>
<dbReference type="GeneID" id="35605962"/>
<name>A0A2D3VRW4_9PEZI</name>
<dbReference type="OrthoDB" id="67027at2759"/>
<organism evidence="3 4">
    <name type="scientific">Ramularia collo-cygni</name>
    <dbReference type="NCBI Taxonomy" id="112498"/>
    <lineage>
        <taxon>Eukaryota</taxon>
        <taxon>Fungi</taxon>
        <taxon>Dikarya</taxon>
        <taxon>Ascomycota</taxon>
        <taxon>Pezizomycotina</taxon>
        <taxon>Dothideomycetes</taxon>
        <taxon>Dothideomycetidae</taxon>
        <taxon>Mycosphaerellales</taxon>
        <taxon>Mycosphaerellaceae</taxon>
        <taxon>Ramularia</taxon>
    </lineage>
</organism>
<reference evidence="3 4" key="1">
    <citation type="submission" date="2016-03" db="EMBL/GenBank/DDBJ databases">
        <authorList>
            <person name="Ploux O."/>
        </authorList>
    </citation>
    <scope>NUCLEOTIDE SEQUENCE [LARGE SCALE GENOMIC DNA]</scope>
    <source>
        <strain evidence="3 4">URUG2</strain>
    </source>
</reference>
<sequence>MVSPTPTPTLLQPTLPMSKSQKRKQERRELSLQAAVLELDLNDPRFLDEKIQVESALQYNFKDLILLREAMYTLKWYAARLPNGVLLKEANYGLAQYGDGVLRDVLLACWFGQLGPDNTRMLIGKVQQRVQAVITDKYLKKVADDHGITDLIRKWYPTAMMKEPGEKGIATTIEALIGAVAIDSGGDREVLRKLLVRLLGVEL</sequence>